<dbReference type="InterPro" id="IPR011990">
    <property type="entry name" value="TPR-like_helical_dom_sf"/>
</dbReference>
<dbReference type="SUPFAM" id="SSF48452">
    <property type="entry name" value="TPR-like"/>
    <property type="match status" value="1"/>
</dbReference>
<proteinExistence type="predicted"/>
<feature type="non-terminal residue" evidence="1">
    <location>
        <position position="98"/>
    </location>
</feature>
<dbReference type="AlphaFoldDB" id="A0A382I0F6"/>
<protein>
    <submittedName>
        <fullName evidence="1">Uncharacterized protein</fullName>
    </submittedName>
</protein>
<evidence type="ECO:0000313" key="1">
    <source>
        <dbReference type="EMBL" id="SVB92707.1"/>
    </source>
</evidence>
<gene>
    <name evidence="1" type="ORF">METZ01_LOCUS245561</name>
</gene>
<accession>A0A382I0F6</accession>
<dbReference type="EMBL" id="UINC01064232">
    <property type="protein sequence ID" value="SVB92707.1"/>
    <property type="molecule type" value="Genomic_DNA"/>
</dbReference>
<dbReference type="Pfam" id="PF13424">
    <property type="entry name" value="TPR_12"/>
    <property type="match status" value="1"/>
</dbReference>
<organism evidence="1">
    <name type="scientific">marine metagenome</name>
    <dbReference type="NCBI Taxonomy" id="408172"/>
    <lineage>
        <taxon>unclassified sequences</taxon>
        <taxon>metagenomes</taxon>
        <taxon>ecological metagenomes</taxon>
    </lineage>
</organism>
<dbReference type="Gene3D" id="1.25.40.10">
    <property type="entry name" value="Tetratricopeptide repeat domain"/>
    <property type="match status" value="1"/>
</dbReference>
<name>A0A382I0F6_9ZZZZ</name>
<sequence>MTRKTIAIVILSIVIVPTLCFGANDAVSMLERGVAEYEKGNIGESIANFKQASALFEASQRKTDHVETLVALAGVYQSAGMVILAEKAYKEALKLNEG</sequence>
<reference evidence="1" key="1">
    <citation type="submission" date="2018-05" db="EMBL/GenBank/DDBJ databases">
        <authorList>
            <person name="Lanie J.A."/>
            <person name="Ng W.-L."/>
            <person name="Kazmierczak K.M."/>
            <person name="Andrzejewski T.M."/>
            <person name="Davidsen T.M."/>
            <person name="Wayne K.J."/>
            <person name="Tettelin H."/>
            <person name="Glass J.I."/>
            <person name="Rusch D."/>
            <person name="Podicherti R."/>
            <person name="Tsui H.-C.T."/>
            <person name="Winkler M.E."/>
        </authorList>
    </citation>
    <scope>NUCLEOTIDE SEQUENCE</scope>
</reference>